<feature type="non-terminal residue" evidence="2">
    <location>
        <position position="80"/>
    </location>
</feature>
<dbReference type="SUPFAM" id="SSF50475">
    <property type="entry name" value="FMN-binding split barrel"/>
    <property type="match status" value="1"/>
</dbReference>
<evidence type="ECO:0000259" key="1">
    <source>
        <dbReference type="Pfam" id="PF20695"/>
    </source>
</evidence>
<feature type="domain" description="3-octaprenyl-4-hydroxybenzoate carboxy-lyase-like N-terminal" evidence="1">
    <location>
        <begin position="10"/>
        <end position="77"/>
    </location>
</feature>
<reference evidence="2" key="2">
    <citation type="journal article" date="2014" name="ISME J.">
        <title>Microbial stratification in low pH oxic and suboxic macroscopic growths along an acid mine drainage.</title>
        <authorList>
            <person name="Mendez-Garcia C."/>
            <person name="Mesa V."/>
            <person name="Sprenger R.R."/>
            <person name="Richter M."/>
            <person name="Diez M.S."/>
            <person name="Solano J."/>
            <person name="Bargiela R."/>
            <person name="Golyshina O.V."/>
            <person name="Manteca A."/>
            <person name="Ramos J.L."/>
            <person name="Gallego J.R."/>
            <person name="Llorente I."/>
            <person name="Martins Dos Santos V.A."/>
            <person name="Jensen O.N."/>
            <person name="Pelaez A.I."/>
            <person name="Sanchez J."/>
            <person name="Ferrer M."/>
        </authorList>
    </citation>
    <scope>NUCLEOTIDE SEQUENCE</scope>
</reference>
<dbReference type="InterPro" id="IPR049383">
    <property type="entry name" value="UbiD-like_N"/>
</dbReference>
<sequence length="80" mass="8830">MAFHDLRAFLAHLQARHSLRRVAQPIDPQLESTAFCLRALRAGGPALLFEHARGSVHPMLGNLFGHRERIEAALAGRPLA</sequence>
<accession>T1B9M7</accession>
<dbReference type="PANTHER" id="PTHR30108:SF17">
    <property type="entry name" value="FERULIC ACID DECARBOXYLASE 1"/>
    <property type="match status" value="1"/>
</dbReference>
<protein>
    <submittedName>
        <fullName evidence="2">3-octaprenyl-4-hydroxybenzoate decarboxylase</fullName>
    </submittedName>
</protein>
<dbReference type="EMBL" id="AUZX01004946">
    <property type="protein sequence ID" value="EQD69606.1"/>
    <property type="molecule type" value="Genomic_DNA"/>
</dbReference>
<dbReference type="PANTHER" id="PTHR30108">
    <property type="entry name" value="3-OCTAPRENYL-4-HYDROXYBENZOATE CARBOXY-LYASE-RELATED"/>
    <property type="match status" value="1"/>
</dbReference>
<dbReference type="GO" id="GO:0006744">
    <property type="term" value="P:ubiquinone biosynthetic process"/>
    <property type="evidence" value="ECO:0007669"/>
    <property type="project" value="TreeGrafter"/>
</dbReference>
<dbReference type="InterPro" id="IPR002830">
    <property type="entry name" value="UbiD"/>
</dbReference>
<name>T1B9M7_9ZZZZ</name>
<dbReference type="Pfam" id="PF20695">
    <property type="entry name" value="UbiD_N"/>
    <property type="match status" value="1"/>
</dbReference>
<dbReference type="GO" id="GO:0008694">
    <property type="term" value="F:4-hydroxy-3-polyprenylbenzoate decarboxylase activity"/>
    <property type="evidence" value="ECO:0007669"/>
    <property type="project" value="TreeGrafter"/>
</dbReference>
<dbReference type="AlphaFoldDB" id="T1B9M7"/>
<proteinExistence type="predicted"/>
<dbReference type="GO" id="GO:0005829">
    <property type="term" value="C:cytosol"/>
    <property type="evidence" value="ECO:0007669"/>
    <property type="project" value="TreeGrafter"/>
</dbReference>
<organism evidence="2">
    <name type="scientific">mine drainage metagenome</name>
    <dbReference type="NCBI Taxonomy" id="410659"/>
    <lineage>
        <taxon>unclassified sequences</taxon>
        <taxon>metagenomes</taxon>
        <taxon>ecological metagenomes</taxon>
    </lineage>
</organism>
<evidence type="ECO:0000313" key="2">
    <source>
        <dbReference type="EMBL" id="EQD69606.1"/>
    </source>
</evidence>
<gene>
    <name evidence="2" type="ORF">B1A_06827</name>
</gene>
<comment type="caution">
    <text evidence="2">The sequence shown here is derived from an EMBL/GenBank/DDBJ whole genome shotgun (WGS) entry which is preliminary data.</text>
</comment>
<reference evidence="2" key="1">
    <citation type="submission" date="2013-08" db="EMBL/GenBank/DDBJ databases">
        <authorList>
            <person name="Mendez C."/>
            <person name="Richter M."/>
            <person name="Ferrer M."/>
            <person name="Sanchez J."/>
        </authorList>
    </citation>
    <scope>NUCLEOTIDE SEQUENCE</scope>
</reference>